<gene>
    <name evidence="2" type="ORF">HYFRA_00000790</name>
</gene>
<proteinExistence type="predicted"/>
<accession>A0A9N9PGQ4</accession>
<sequence>MTRPSLRMFGVELKHEANWNARSRRGAPARPLWPLALAWSREDDILNASPKPGVVHLSRMVGAEWRGGEGEGALEPSGSSGTRTATARKHAILAGAVAVALPCYFLADAGPQSRARGWRSED</sequence>
<evidence type="ECO:0000313" key="2">
    <source>
        <dbReference type="EMBL" id="CAG8952054.1"/>
    </source>
</evidence>
<comment type="caution">
    <text evidence="2">The sequence shown here is derived from an EMBL/GenBank/DDBJ whole genome shotgun (WGS) entry which is preliminary data.</text>
</comment>
<evidence type="ECO:0000256" key="1">
    <source>
        <dbReference type="SAM" id="MobiDB-lite"/>
    </source>
</evidence>
<feature type="region of interest" description="Disordered" evidence="1">
    <location>
        <begin position="67"/>
        <end position="86"/>
    </location>
</feature>
<organism evidence="2 3">
    <name type="scientific">Hymenoscyphus fraxineus</name>
    <dbReference type="NCBI Taxonomy" id="746836"/>
    <lineage>
        <taxon>Eukaryota</taxon>
        <taxon>Fungi</taxon>
        <taxon>Dikarya</taxon>
        <taxon>Ascomycota</taxon>
        <taxon>Pezizomycotina</taxon>
        <taxon>Leotiomycetes</taxon>
        <taxon>Helotiales</taxon>
        <taxon>Helotiaceae</taxon>
        <taxon>Hymenoscyphus</taxon>
    </lineage>
</organism>
<protein>
    <submittedName>
        <fullName evidence="2">Uncharacterized protein</fullName>
    </submittedName>
</protein>
<dbReference type="AlphaFoldDB" id="A0A9N9PGQ4"/>
<dbReference type="OrthoDB" id="10453635at2759"/>
<reference evidence="2" key="1">
    <citation type="submission" date="2021-07" db="EMBL/GenBank/DDBJ databases">
        <authorList>
            <person name="Durling M."/>
        </authorList>
    </citation>
    <scope>NUCLEOTIDE SEQUENCE</scope>
</reference>
<dbReference type="EMBL" id="CAJVRL010000045">
    <property type="protein sequence ID" value="CAG8952054.1"/>
    <property type="molecule type" value="Genomic_DNA"/>
</dbReference>
<name>A0A9N9PGQ4_9HELO</name>
<evidence type="ECO:0000313" key="3">
    <source>
        <dbReference type="Proteomes" id="UP000696280"/>
    </source>
</evidence>
<dbReference type="Proteomes" id="UP000696280">
    <property type="component" value="Unassembled WGS sequence"/>
</dbReference>
<keyword evidence="3" id="KW-1185">Reference proteome</keyword>